<name>A0A829YFK8_9GAMM</name>
<dbReference type="PANTHER" id="PTHR43767:SF1">
    <property type="entry name" value="NONRIBOSOMAL PEPTIDE SYNTHASE PES1 (EUROFUNG)-RELATED"/>
    <property type="match status" value="1"/>
</dbReference>
<dbReference type="RefSeq" id="WP_161813754.1">
    <property type="nucleotide sequence ID" value="NZ_BLJN01000004.1"/>
</dbReference>
<dbReference type="GO" id="GO:0016878">
    <property type="term" value="F:acid-thiol ligase activity"/>
    <property type="evidence" value="ECO:0007669"/>
    <property type="project" value="UniProtKB-ARBA"/>
</dbReference>
<sequence>MSTINLHQMLRFWATRWPQRHAIRCAGRDVSWGELHRRSDEIAAGLHRLGVSKGDRIGILMHNRVEFIETMLGVIKAGGAVTLLNVRFTSREMMYPIVDAGIDVVVTERALVELLSEAERENPKLKVYSVDRVDGCGLLDDLRISGAIAPELQIGSEDVALVCYTSGTTGFPKGAMLTHGNIRESALASNIPSGMTFADRLLVSLPLAYTWASCQYLREAIVTGATATIVEPRSDVDQLIDLLVGEKITAWSSVPVLFERIANSPRFGSENFSNLRHAVTGGASLHLLRSWQNLGVPITQAYGLTETAGHVTLLFADDAERKLGTAGRPVMNVDLRIVDEHGAVLATGQAGEISVRGPTVMKGYLNKPEATATVMEAGWLRTGDMGCFDDEGFLKVVDRSKDMLKSGGLNVYPAELERVLAGVPGLEEFAIIGVGDERWGEVPMIVTHGSRPLDVSKLKECCVRELADYKRPKYVIEHGKPLPRTISGKILKRELRREYPKAPASATHLRD</sequence>
<dbReference type="SUPFAM" id="SSF56801">
    <property type="entry name" value="Acetyl-CoA synthetase-like"/>
    <property type="match status" value="1"/>
</dbReference>
<dbReference type="InterPro" id="IPR045851">
    <property type="entry name" value="AMP-bd_C_sf"/>
</dbReference>
<evidence type="ECO:0000259" key="1">
    <source>
        <dbReference type="Pfam" id="PF00501"/>
    </source>
</evidence>
<dbReference type="Proteomes" id="UP000445000">
    <property type="component" value="Unassembled WGS sequence"/>
</dbReference>
<reference evidence="4" key="1">
    <citation type="submission" date="2020-01" db="EMBL/GenBank/DDBJ databases">
        <title>'Steroidobacter agaridevorans' sp. nov., agar-degrading bacteria isolated from rhizosphere soils.</title>
        <authorList>
            <person name="Ikenaga M."/>
            <person name="Kataoka M."/>
            <person name="Murouchi A."/>
            <person name="Katsuragi S."/>
            <person name="Sakai M."/>
        </authorList>
    </citation>
    <scope>NUCLEOTIDE SEQUENCE [LARGE SCALE GENOMIC DNA]</scope>
    <source>
        <strain evidence="4">YU21-B</strain>
    </source>
</reference>
<dbReference type="InterPro" id="IPR025110">
    <property type="entry name" value="AMP-bd_C"/>
</dbReference>
<keyword evidence="3" id="KW-0436">Ligase</keyword>
<evidence type="ECO:0000313" key="3">
    <source>
        <dbReference type="EMBL" id="GFE82079.1"/>
    </source>
</evidence>
<feature type="domain" description="AMP-dependent synthetase/ligase" evidence="1">
    <location>
        <begin position="13"/>
        <end position="365"/>
    </location>
</feature>
<evidence type="ECO:0000313" key="4">
    <source>
        <dbReference type="Proteomes" id="UP000445000"/>
    </source>
</evidence>
<proteinExistence type="predicted"/>
<dbReference type="InterPro" id="IPR042099">
    <property type="entry name" value="ANL_N_sf"/>
</dbReference>
<dbReference type="Pfam" id="PF00501">
    <property type="entry name" value="AMP-binding"/>
    <property type="match status" value="1"/>
</dbReference>
<dbReference type="Gene3D" id="3.40.50.12780">
    <property type="entry name" value="N-terminal domain of ligase-like"/>
    <property type="match status" value="1"/>
</dbReference>
<keyword evidence="4" id="KW-1185">Reference proteome</keyword>
<gene>
    <name evidence="3" type="primary">fadD13_2</name>
    <name evidence="3" type="ORF">GCM10011487_40790</name>
</gene>
<dbReference type="InterPro" id="IPR020845">
    <property type="entry name" value="AMP-binding_CS"/>
</dbReference>
<dbReference type="InterPro" id="IPR000873">
    <property type="entry name" value="AMP-dep_synth/lig_dom"/>
</dbReference>
<protein>
    <submittedName>
        <fullName evidence="3">Long-chain-fatty-acid--CoA ligase FadD13</fullName>
    </submittedName>
</protein>
<dbReference type="EMBL" id="BLJN01000004">
    <property type="protein sequence ID" value="GFE82079.1"/>
    <property type="molecule type" value="Genomic_DNA"/>
</dbReference>
<feature type="domain" description="AMP-binding enzyme C-terminal" evidence="2">
    <location>
        <begin position="415"/>
        <end position="489"/>
    </location>
</feature>
<dbReference type="AlphaFoldDB" id="A0A829YFK8"/>
<dbReference type="PROSITE" id="PS00455">
    <property type="entry name" value="AMP_BINDING"/>
    <property type="match status" value="1"/>
</dbReference>
<dbReference type="Gene3D" id="3.30.300.30">
    <property type="match status" value="1"/>
</dbReference>
<dbReference type="InterPro" id="IPR050237">
    <property type="entry name" value="ATP-dep_AMP-bd_enzyme"/>
</dbReference>
<evidence type="ECO:0000259" key="2">
    <source>
        <dbReference type="Pfam" id="PF13193"/>
    </source>
</evidence>
<accession>A0A829YFK8</accession>
<comment type="caution">
    <text evidence="3">The sequence shown here is derived from an EMBL/GenBank/DDBJ whole genome shotgun (WGS) entry which is preliminary data.</text>
</comment>
<dbReference type="Pfam" id="PF13193">
    <property type="entry name" value="AMP-binding_C"/>
    <property type="match status" value="1"/>
</dbReference>
<organism evidence="3 4">
    <name type="scientific">Steroidobacter agaridevorans</name>
    <dbReference type="NCBI Taxonomy" id="2695856"/>
    <lineage>
        <taxon>Bacteria</taxon>
        <taxon>Pseudomonadati</taxon>
        <taxon>Pseudomonadota</taxon>
        <taxon>Gammaproteobacteria</taxon>
        <taxon>Steroidobacterales</taxon>
        <taxon>Steroidobacteraceae</taxon>
        <taxon>Steroidobacter</taxon>
    </lineage>
</organism>
<dbReference type="PANTHER" id="PTHR43767">
    <property type="entry name" value="LONG-CHAIN-FATTY-ACID--COA LIGASE"/>
    <property type="match status" value="1"/>
</dbReference>